<dbReference type="InterPro" id="IPR036525">
    <property type="entry name" value="Tubulin/FtsZ_GTPase_sf"/>
</dbReference>
<gene>
    <name evidence="6" type="ORF">P879_08985</name>
</gene>
<evidence type="ECO:0000313" key="6">
    <source>
        <dbReference type="EMBL" id="KAF8564367.1"/>
    </source>
</evidence>
<dbReference type="Gene3D" id="1.10.287.600">
    <property type="entry name" value="Helix hairpin bin"/>
    <property type="match status" value="1"/>
</dbReference>
<dbReference type="GO" id="GO:0007017">
    <property type="term" value="P:microtubule-based process"/>
    <property type="evidence" value="ECO:0007669"/>
    <property type="project" value="InterPro"/>
</dbReference>
<dbReference type="PANTHER" id="PTHR11588">
    <property type="entry name" value="TUBULIN"/>
    <property type="match status" value="1"/>
</dbReference>
<evidence type="ECO:0000313" key="7">
    <source>
        <dbReference type="Proteomes" id="UP000699462"/>
    </source>
</evidence>
<keyword evidence="7" id="KW-1185">Reference proteome</keyword>
<dbReference type="GO" id="GO:0005874">
    <property type="term" value="C:microtubule"/>
    <property type="evidence" value="ECO:0007669"/>
    <property type="project" value="UniProtKB-KW"/>
</dbReference>
<comment type="similarity">
    <text evidence="1">Belongs to the tubulin family.</text>
</comment>
<dbReference type="Pfam" id="PF03953">
    <property type="entry name" value="Tubulin_C"/>
    <property type="match status" value="1"/>
</dbReference>
<dbReference type="Proteomes" id="UP000699462">
    <property type="component" value="Unassembled WGS sequence"/>
</dbReference>
<dbReference type="EMBL" id="JTDF01008907">
    <property type="protein sequence ID" value="KAF8564367.1"/>
    <property type="molecule type" value="Genomic_DNA"/>
</dbReference>
<dbReference type="SUPFAM" id="SSF55307">
    <property type="entry name" value="Tubulin C-terminal domain-like"/>
    <property type="match status" value="1"/>
</dbReference>
<sequence length="265" mass="29771">MEQICKAVEHTDLLQGFIATHSCSGDTGGGLSAYIFQCLLTDYDKFSIVHLPIYPSPQQPNTVVEPYNTVLHLDQAVDAVKLSKMMDNETIGIDELVHNVFGASGRTVKCDLNRGKLMACVLSFRGPMAPRLVNRALSRIKATPHMEFADWCPTGVKANLVTQPPILMVHYSHLAPTDCSATMLANTTAIRSVWATVGVKFDMMFSRRCFLHWFLKDGLEESEMKEARETLASIEQDYREIGMSGDRNLNFFTSTYRTLQVKRRQ</sequence>
<name>A0A8T0DCB1_9TREM</name>
<dbReference type="PRINTS" id="PR01161">
    <property type="entry name" value="TUBULIN"/>
</dbReference>
<evidence type="ECO:0000259" key="5">
    <source>
        <dbReference type="Pfam" id="PF03953"/>
    </source>
</evidence>
<evidence type="ECO:0000256" key="2">
    <source>
        <dbReference type="ARBA" id="ARBA00022701"/>
    </source>
</evidence>
<dbReference type="OrthoDB" id="6238632at2759"/>
<evidence type="ECO:0000256" key="4">
    <source>
        <dbReference type="ARBA" id="ARBA00023134"/>
    </source>
</evidence>
<keyword evidence="2" id="KW-0493">Microtubule</keyword>
<reference evidence="6 7" key="1">
    <citation type="submission" date="2019-07" db="EMBL/GenBank/DDBJ databases">
        <title>Annotation for the trematode Paragonimus westermani.</title>
        <authorList>
            <person name="Choi Y.-J."/>
        </authorList>
    </citation>
    <scope>NUCLEOTIDE SEQUENCE [LARGE SCALE GENOMIC DNA]</scope>
    <source>
        <strain evidence="6">180907_Pwestermani</strain>
    </source>
</reference>
<dbReference type="SUPFAM" id="SSF52490">
    <property type="entry name" value="Tubulin nucleotide-binding domain-like"/>
    <property type="match status" value="1"/>
</dbReference>
<keyword evidence="3" id="KW-0547">Nucleotide-binding</keyword>
<organism evidence="6 7">
    <name type="scientific">Paragonimus westermani</name>
    <dbReference type="NCBI Taxonomy" id="34504"/>
    <lineage>
        <taxon>Eukaryota</taxon>
        <taxon>Metazoa</taxon>
        <taxon>Spiralia</taxon>
        <taxon>Lophotrochozoa</taxon>
        <taxon>Platyhelminthes</taxon>
        <taxon>Trematoda</taxon>
        <taxon>Digenea</taxon>
        <taxon>Plagiorchiida</taxon>
        <taxon>Troglotremata</taxon>
        <taxon>Troglotrematidae</taxon>
        <taxon>Paragonimus</taxon>
    </lineage>
</organism>
<dbReference type="InterPro" id="IPR000217">
    <property type="entry name" value="Tubulin"/>
</dbReference>
<dbReference type="InterPro" id="IPR023123">
    <property type="entry name" value="Tubulin_C"/>
</dbReference>
<dbReference type="Gene3D" id="3.40.50.1440">
    <property type="entry name" value="Tubulin/FtsZ, GTPase domain"/>
    <property type="match status" value="2"/>
</dbReference>
<evidence type="ECO:0000256" key="1">
    <source>
        <dbReference type="ARBA" id="ARBA00009636"/>
    </source>
</evidence>
<proteinExistence type="inferred from homology"/>
<dbReference type="InterPro" id="IPR018316">
    <property type="entry name" value="Tubulin/FtsZ_2-layer-sand-dom"/>
</dbReference>
<comment type="caution">
    <text evidence="6">The sequence shown here is derived from an EMBL/GenBank/DDBJ whole genome shotgun (WGS) entry which is preliminary data.</text>
</comment>
<protein>
    <recommendedName>
        <fullName evidence="5">Tubulin/FtsZ 2-layer sandwich domain-containing protein</fullName>
    </recommendedName>
</protein>
<dbReference type="GO" id="GO:0005525">
    <property type="term" value="F:GTP binding"/>
    <property type="evidence" value="ECO:0007669"/>
    <property type="project" value="UniProtKB-KW"/>
</dbReference>
<accession>A0A8T0DCB1</accession>
<dbReference type="AlphaFoldDB" id="A0A8T0DCB1"/>
<dbReference type="InterPro" id="IPR008280">
    <property type="entry name" value="Tub_FtsZ_C"/>
</dbReference>
<keyword evidence="4" id="KW-0342">GTP-binding</keyword>
<feature type="domain" description="Tubulin/FtsZ 2-layer sandwich" evidence="5">
    <location>
        <begin position="89"/>
        <end position="197"/>
    </location>
</feature>
<evidence type="ECO:0000256" key="3">
    <source>
        <dbReference type="ARBA" id="ARBA00022741"/>
    </source>
</evidence>